<sequence length="14" mass="1576">MVPDQLHLTPALQL</sequence>
<accession>A0A0A8ZGE1</accession>
<evidence type="ECO:0000313" key="1">
    <source>
        <dbReference type="EMBL" id="JAD33937.1"/>
    </source>
</evidence>
<reference evidence="1" key="2">
    <citation type="journal article" date="2015" name="Data Brief">
        <title>Shoot transcriptome of the giant reed, Arundo donax.</title>
        <authorList>
            <person name="Barrero R.A."/>
            <person name="Guerrero F.D."/>
            <person name="Moolhuijzen P."/>
            <person name="Goolsby J.A."/>
            <person name="Tidwell J."/>
            <person name="Bellgard S.E."/>
            <person name="Bellgard M.I."/>
        </authorList>
    </citation>
    <scope>NUCLEOTIDE SEQUENCE</scope>
    <source>
        <tissue evidence="1">Shoot tissue taken approximately 20 cm above the soil surface</tissue>
    </source>
</reference>
<protein>
    <submittedName>
        <fullName evidence="1">Uncharacterized protein</fullName>
    </submittedName>
</protein>
<name>A0A0A8ZGE1_ARUDO</name>
<proteinExistence type="predicted"/>
<dbReference type="EMBL" id="GBRH01263958">
    <property type="protein sequence ID" value="JAD33937.1"/>
    <property type="molecule type" value="Transcribed_RNA"/>
</dbReference>
<reference evidence="1" key="1">
    <citation type="submission" date="2014-09" db="EMBL/GenBank/DDBJ databases">
        <authorList>
            <person name="Magalhaes I.L.F."/>
            <person name="Oliveira U."/>
            <person name="Santos F.R."/>
            <person name="Vidigal T.H.D.A."/>
            <person name="Brescovit A.D."/>
            <person name="Santos A.J."/>
        </authorList>
    </citation>
    <scope>NUCLEOTIDE SEQUENCE</scope>
    <source>
        <tissue evidence="1">Shoot tissue taken approximately 20 cm above the soil surface</tissue>
    </source>
</reference>
<organism evidence="1">
    <name type="scientific">Arundo donax</name>
    <name type="common">Giant reed</name>
    <name type="synonym">Donax arundinaceus</name>
    <dbReference type="NCBI Taxonomy" id="35708"/>
    <lineage>
        <taxon>Eukaryota</taxon>
        <taxon>Viridiplantae</taxon>
        <taxon>Streptophyta</taxon>
        <taxon>Embryophyta</taxon>
        <taxon>Tracheophyta</taxon>
        <taxon>Spermatophyta</taxon>
        <taxon>Magnoliopsida</taxon>
        <taxon>Liliopsida</taxon>
        <taxon>Poales</taxon>
        <taxon>Poaceae</taxon>
        <taxon>PACMAD clade</taxon>
        <taxon>Arundinoideae</taxon>
        <taxon>Arundineae</taxon>
        <taxon>Arundo</taxon>
    </lineage>
</organism>